<dbReference type="AlphaFoldDB" id="A0A1M5AI40"/>
<evidence type="ECO:0000313" key="4">
    <source>
        <dbReference type="Proteomes" id="UP000184368"/>
    </source>
</evidence>
<gene>
    <name evidence="3" type="ORF">SAMN05444008_106270</name>
</gene>
<dbReference type="RefSeq" id="WP_073042608.1">
    <property type="nucleotide sequence ID" value="NZ_FQUO01000006.1"/>
</dbReference>
<organism evidence="3 4">
    <name type="scientific">Cnuella takakiae</name>
    <dbReference type="NCBI Taxonomy" id="1302690"/>
    <lineage>
        <taxon>Bacteria</taxon>
        <taxon>Pseudomonadati</taxon>
        <taxon>Bacteroidota</taxon>
        <taxon>Chitinophagia</taxon>
        <taxon>Chitinophagales</taxon>
        <taxon>Chitinophagaceae</taxon>
        <taxon>Cnuella</taxon>
    </lineage>
</organism>
<evidence type="ECO:0000259" key="2">
    <source>
        <dbReference type="Pfam" id="PF00403"/>
    </source>
</evidence>
<dbReference type="InterPro" id="IPR006121">
    <property type="entry name" value="HMA_dom"/>
</dbReference>
<dbReference type="Gene3D" id="3.30.70.100">
    <property type="match status" value="1"/>
</dbReference>
<evidence type="ECO:0000313" key="3">
    <source>
        <dbReference type="EMBL" id="SHF29784.1"/>
    </source>
</evidence>
<feature type="domain" description="HMA" evidence="2">
    <location>
        <begin position="35"/>
        <end position="87"/>
    </location>
</feature>
<name>A0A1M5AI40_9BACT</name>
<feature type="chain" id="PRO_5013290865" description="HMA domain-containing protein" evidence="1">
    <location>
        <begin position="23"/>
        <end position="172"/>
    </location>
</feature>
<protein>
    <recommendedName>
        <fullName evidence="2">HMA domain-containing protein</fullName>
    </recommendedName>
</protein>
<dbReference type="SUPFAM" id="SSF55008">
    <property type="entry name" value="HMA, heavy metal-associated domain"/>
    <property type="match status" value="1"/>
</dbReference>
<keyword evidence="1" id="KW-0732">Signal</keyword>
<reference evidence="3 4" key="1">
    <citation type="submission" date="2016-11" db="EMBL/GenBank/DDBJ databases">
        <authorList>
            <person name="Jaros S."/>
            <person name="Januszkiewicz K."/>
            <person name="Wedrychowicz H."/>
        </authorList>
    </citation>
    <scope>NUCLEOTIDE SEQUENCE [LARGE SCALE GENOMIC DNA]</scope>
    <source>
        <strain evidence="3 4">DSM 26897</strain>
    </source>
</reference>
<dbReference type="GO" id="GO:0046872">
    <property type="term" value="F:metal ion binding"/>
    <property type="evidence" value="ECO:0007669"/>
    <property type="project" value="InterPro"/>
</dbReference>
<proteinExistence type="predicted"/>
<dbReference type="Pfam" id="PF00403">
    <property type="entry name" value="HMA"/>
    <property type="match status" value="1"/>
</dbReference>
<evidence type="ECO:0000256" key="1">
    <source>
        <dbReference type="SAM" id="SignalP"/>
    </source>
</evidence>
<dbReference type="EMBL" id="FQUO01000006">
    <property type="protein sequence ID" value="SHF29784.1"/>
    <property type="molecule type" value="Genomic_DNA"/>
</dbReference>
<accession>A0A1M5AI40</accession>
<dbReference type="Proteomes" id="UP000184368">
    <property type="component" value="Unassembled WGS sequence"/>
</dbReference>
<keyword evidence="4" id="KW-1185">Reference proteome</keyword>
<dbReference type="InterPro" id="IPR036163">
    <property type="entry name" value="HMA_dom_sf"/>
</dbReference>
<dbReference type="STRING" id="1302690.BUE76_08655"/>
<feature type="signal peptide" evidence="1">
    <location>
        <begin position="1"/>
        <end position="22"/>
    </location>
</feature>
<sequence length="172" mass="17815">MKTLQAFFLSFVFVAFSSVSFAQTKSDTLNVSGNCGMCKKKIETAAKAAGASFASWSPDSKQLVINYSPAATNSVKVQQSVAAAGYDTPEVKASEAAYTNLHECCKYDRTASAKAGNCCADGTCAKDAKCCQDGQCAKDGSCCAKTDGTACCEPGADCCKDGKCSKHAAKKA</sequence>